<dbReference type="EMBL" id="JBHTLK010000020">
    <property type="protein sequence ID" value="MFD1146827.1"/>
    <property type="molecule type" value="Genomic_DNA"/>
</dbReference>
<gene>
    <name evidence="3" type="ORF">ACFQ3T_06810</name>
</gene>
<feature type="domain" description="HTH cro/C1-type" evidence="2">
    <location>
        <begin position="229"/>
        <end position="283"/>
    </location>
</feature>
<dbReference type="PANTHER" id="PTHR46558:SF13">
    <property type="entry name" value="HTH-TYPE TRANSCRIPTIONAL REGULATOR IMMR"/>
    <property type="match status" value="1"/>
</dbReference>
<keyword evidence="1" id="KW-0238">DNA-binding</keyword>
<dbReference type="Pfam" id="PF01381">
    <property type="entry name" value="HTH_3"/>
    <property type="match status" value="2"/>
</dbReference>
<feature type="domain" description="HTH cro/C1-type" evidence="2">
    <location>
        <begin position="74"/>
        <end position="128"/>
    </location>
</feature>
<dbReference type="PROSITE" id="PS50943">
    <property type="entry name" value="HTH_CROC1"/>
    <property type="match status" value="4"/>
</dbReference>
<name>A0ABW3QPY1_9PSEU</name>
<dbReference type="Gene3D" id="1.10.260.40">
    <property type="entry name" value="lambda repressor-like DNA-binding domains"/>
    <property type="match status" value="4"/>
</dbReference>
<dbReference type="InterPro" id="IPR010982">
    <property type="entry name" value="Lambda_DNA-bd_dom_sf"/>
</dbReference>
<sequence>MRLHLGLTSREVAERIGVTPACLLRWERRQRTPAPVLASALAEVLRLDRDRVTAFFAEGPEHPSIDDTLPGRGLRALRRDRGVPARHIADALGVTVRMVYNWERGGSRLPARLLAPLAECLGVTPEELVRALRDSPRGARTVVRLSGDLARLRARAGCSQAKVADLLGVSRTTLRGWERGEAVPPWPAIRQLAALYEVSVSALATAARAGKPGFLSPETWRQGDLSEVLRLLRQWNGLTQAQVAQRCATSTDSVRGWEHGRQHPGPYARRRLESLYRLEPDSLLRAYAEPPPSSARAVQDAS</sequence>
<evidence type="ECO:0000313" key="4">
    <source>
        <dbReference type="Proteomes" id="UP001597168"/>
    </source>
</evidence>
<accession>A0ABW3QPY1</accession>
<dbReference type="Proteomes" id="UP001597168">
    <property type="component" value="Unassembled WGS sequence"/>
</dbReference>
<dbReference type="Pfam" id="PF13560">
    <property type="entry name" value="HTH_31"/>
    <property type="match status" value="2"/>
</dbReference>
<feature type="domain" description="HTH cro/C1-type" evidence="2">
    <location>
        <begin position="149"/>
        <end position="203"/>
    </location>
</feature>
<evidence type="ECO:0000259" key="2">
    <source>
        <dbReference type="PROSITE" id="PS50943"/>
    </source>
</evidence>
<dbReference type="RefSeq" id="WP_380721251.1">
    <property type="nucleotide sequence ID" value="NZ_JBHTLK010000020.1"/>
</dbReference>
<evidence type="ECO:0000256" key="1">
    <source>
        <dbReference type="ARBA" id="ARBA00023125"/>
    </source>
</evidence>
<keyword evidence="4" id="KW-1185">Reference proteome</keyword>
<protein>
    <submittedName>
        <fullName evidence="3">Helix-turn-helix domain-containing protein</fullName>
    </submittedName>
</protein>
<dbReference type="PANTHER" id="PTHR46558">
    <property type="entry name" value="TRACRIPTIONAL REGULATORY PROTEIN-RELATED-RELATED"/>
    <property type="match status" value="1"/>
</dbReference>
<dbReference type="InterPro" id="IPR001387">
    <property type="entry name" value="Cro/C1-type_HTH"/>
</dbReference>
<dbReference type="SUPFAM" id="SSF47413">
    <property type="entry name" value="lambda repressor-like DNA-binding domains"/>
    <property type="match status" value="4"/>
</dbReference>
<feature type="domain" description="HTH cro/C1-type" evidence="2">
    <location>
        <begin position="1"/>
        <end position="52"/>
    </location>
</feature>
<evidence type="ECO:0000313" key="3">
    <source>
        <dbReference type="EMBL" id="MFD1146827.1"/>
    </source>
</evidence>
<proteinExistence type="predicted"/>
<dbReference type="CDD" id="cd00093">
    <property type="entry name" value="HTH_XRE"/>
    <property type="match status" value="4"/>
</dbReference>
<reference evidence="4" key="1">
    <citation type="journal article" date="2019" name="Int. J. Syst. Evol. Microbiol.">
        <title>The Global Catalogue of Microorganisms (GCM) 10K type strain sequencing project: providing services to taxonomists for standard genome sequencing and annotation.</title>
        <authorList>
            <consortium name="The Broad Institute Genomics Platform"/>
            <consortium name="The Broad Institute Genome Sequencing Center for Infectious Disease"/>
            <person name="Wu L."/>
            <person name="Ma J."/>
        </authorList>
    </citation>
    <scope>NUCLEOTIDE SEQUENCE [LARGE SCALE GENOMIC DNA]</scope>
    <source>
        <strain evidence="4">CCUG 60214</strain>
    </source>
</reference>
<dbReference type="SMART" id="SM00530">
    <property type="entry name" value="HTH_XRE"/>
    <property type="match status" value="4"/>
</dbReference>
<comment type="caution">
    <text evidence="3">The sequence shown here is derived from an EMBL/GenBank/DDBJ whole genome shotgun (WGS) entry which is preliminary data.</text>
</comment>
<organism evidence="3 4">
    <name type="scientific">Saccharothrix hoggarensis</name>
    <dbReference type="NCBI Taxonomy" id="913853"/>
    <lineage>
        <taxon>Bacteria</taxon>
        <taxon>Bacillati</taxon>
        <taxon>Actinomycetota</taxon>
        <taxon>Actinomycetes</taxon>
        <taxon>Pseudonocardiales</taxon>
        <taxon>Pseudonocardiaceae</taxon>
        <taxon>Saccharothrix</taxon>
    </lineage>
</organism>